<dbReference type="Pfam" id="PF10253">
    <property type="entry name" value="PRCC"/>
    <property type="match status" value="1"/>
</dbReference>
<dbReference type="EMBL" id="PGOL01005931">
    <property type="protein sequence ID" value="PKI34413.1"/>
    <property type="molecule type" value="Genomic_DNA"/>
</dbReference>
<dbReference type="AlphaFoldDB" id="A0A2I0HS48"/>
<dbReference type="InterPro" id="IPR018800">
    <property type="entry name" value="PRCC"/>
</dbReference>
<sequence length="415" mass="44907">MESLLANYASSDEEEERNQRSEAPEPPSFSARDPPPPALPFSSLAASLFSSLPQPKQTPKPAFSSIPNPQNSRPSKPALPSEEEDDSELPNPRLKLFSSLPQPKQSQNPGQQTKRVVQIQIRPQINLPFPKGADVDDDEDDDDEGEKEKKRKRDSELAAQNSSVQSFLSSLPAARSSATLGALPSSGSGRRSIVDTDSNAPTSSGTLEGNSQSGFGQNGENYSNYANYDSGIDQSGVPRSGGFLENSDVQVGVDQSSGGYYDSYGDPSGGSYAGYDSSYGVHYHAGADQSSSGGENLSYAGGYASYGDYGNGSVESEIKVTGKRGRNEIPAEIVEVKQDELIKNRPREDQMKLTGIAFGPSREPVSTKGKPSKLHKRKHQIGTLFYDMKQKEMELTERRARGFLTKAQTQGKYGW</sequence>
<proteinExistence type="predicted"/>
<evidence type="ECO:0000313" key="1">
    <source>
        <dbReference type="EMBL" id="PKI34413.1"/>
    </source>
</evidence>
<comment type="caution">
    <text evidence="1">The sequence shown here is derived from an EMBL/GenBank/DDBJ whole genome shotgun (WGS) entry which is preliminary data.</text>
</comment>
<gene>
    <name evidence="1" type="ORF">CRG98_045194</name>
</gene>
<dbReference type="PANTHER" id="PTHR13621">
    <property type="entry name" value="PROLINE-RICH PROTEIN PRCC"/>
    <property type="match status" value="1"/>
</dbReference>
<dbReference type="OrthoDB" id="206969at2759"/>
<organism evidence="1 2">
    <name type="scientific">Punica granatum</name>
    <name type="common">Pomegranate</name>
    <dbReference type="NCBI Taxonomy" id="22663"/>
    <lineage>
        <taxon>Eukaryota</taxon>
        <taxon>Viridiplantae</taxon>
        <taxon>Streptophyta</taxon>
        <taxon>Embryophyta</taxon>
        <taxon>Tracheophyta</taxon>
        <taxon>Spermatophyta</taxon>
        <taxon>Magnoliopsida</taxon>
        <taxon>eudicotyledons</taxon>
        <taxon>Gunneridae</taxon>
        <taxon>Pentapetalae</taxon>
        <taxon>rosids</taxon>
        <taxon>malvids</taxon>
        <taxon>Myrtales</taxon>
        <taxon>Lythraceae</taxon>
        <taxon>Punica</taxon>
    </lineage>
</organism>
<protein>
    <submittedName>
        <fullName evidence="1">Uncharacterized protein</fullName>
    </submittedName>
</protein>
<dbReference type="GO" id="GO:0005634">
    <property type="term" value="C:nucleus"/>
    <property type="evidence" value="ECO:0007669"/>
    <property type="project" value="TreeGrafter"/>
</dbReference>
<dbReference type="Proteomes" id="UP000233551">
    <property type="component" value="Unassembled WGS sequence"/>
</dbReference>
<dbReference type="GeneID" id="116195560"/>
<keyword evidence="2" id="KW-1185">Reference proteome</keyword>
<accession>A0A2I0HS48</accession>
<dbReference type="PANTHER" id="PTHR13621:SF2">
    <property type="entry name" value="PROLINE-RICH PROTEIN PRCC"/>
    <property type="match status" value="1"/>
</dbReference>
<evidence type="ECO:0000313" key="2">
    <source>
        <dbReference type="Proteomes" id="UP000233551"/>
    </source>
</evidence>
<dbReference type="STRING" id="22663.A0A2I0HS48"/>
<reference evidence="1 2" key="1">
    <citation type="submission" date="2017-11" db="EMBL/GenBank/DDBJ databases">
        <title>De-novo sequencing of pomegranate (Punica granatum L.) genome.</title>
        <authorList>
            <person name="Akparov Z."/>
            <person name="Amiraslanov A."/>
            <person name="Hajiyeva S."/>
            <person name="Abbasov M."/>
            <person name="Kaur K."/>
            <person name="Hamwieh A."/>
            <person name="Solovyev V."/>
            <person name="Salamov A."/>
            <person name="Braich B."/>
            <person name="Kosarev P."/>
            <person name="Mahmoud A."/>
            <person name="Hajiyev E."/>
            <person name="Babayeva S."/>
            <person name="Izzatullayeva V."/>
            <person name="Mammadov A."/>
            <person name="Mammadov A."/>
            <person name="Sharifova S."/>
            <person name="Ojaghi J."/>
            <person name="Eynullazada K."/>
            <person name="Bayramov B."/>
            <person name="Abdulazimova A."/>
            <person name="Shahmuradov I."/>
        </authorList>
    </citation>
    <scope>NUCLEOTIDE SEQUENCE [LARGE SCALE GENOMIC DNA]</scope>
    <source>
        <strain evidence="2">cv. AG2017</strain>
        <tissue evidence="1">Leaf</tissue>
    </source>
</reference>
<name>A0A2I0HS48_PUNGR</name>